<reference evidence="1" key="2">
    <citation type="submission" date="2023-08" db="EMBL/GenBank/DDBJ databases">
        <authorList>
            <person name="Luo J."/>
        </authorList>
    </citation>
    <scope>NUCLEOTIDE SEQUENCE</scope>
    <source>
        <strain evidence="1">DSM 25064</strain>
    </source>
</reference>
<gene>
    <name evidence="1" type="ORF">Q8A57_02085</name>
</gene>
<dbReference type="SUPFAM" id="SSF48256">
    <property type="entry name" value="Citrate synthase"/>
    <property type="match status" value="1"/>
</dbReference>
<dbReference type="Pfam" id="PF00285">
    <property type="entry name" value="Citrate_synt"/>
    <property type="match status" value="1"/>
</dbReference>
<evidence type="ECO:0000313" key="2">
    <source>
        <dbReference type="Proteomes" id="UP001178354"/>
    </source>
</evidence>
<comment type="caution">
    <text evidence="1">The sequence shown here is derived from an EMBL/GenBank/DDBJ whole genome shotgun (WGS) entry which is preliminary data.</text>
</comment>
<protein>
    <submittedName>
        <fullName evidence="1">Citrate/2-methylcitrate synthase</fullName>
    </submittedName>
</protein>
<dbReference type="InterPro" id="IPR002020">
    <property type="entry name" value="Citrate_synthase"/>
</dbReference>
<dbReference type="GO" id="GO:0046912">
    <property type="term" value="F:acyltransferase activity, acyl groups converted into alkyl on transfer"/>
    <property type="evidence" value="ECO:0007669"/>
    <property type="project" value="InterPro"/>
</dbReference>
<dbReference type="Proteomes" id="UP001178354">
    <property type="component" value="Unassembled WGS sequence"/>
</dbReference>
<name>A0AAW8AZT1_9GAMM</name>
<keyword evidence="2" id="KW-1185">Reference proteome</keyword>
<dbReference type="RefSeq" id="WP_305169262.1">
    <property type="nucleotide sequence ID" value="NZ_JAUUUU010000001.1"/>
</dbReference>
<proteinExistence type="predicted"/>
<accession>A0AAW8AZT1</accession>
<reference evidence="1" key="1">
    <citation type="journal article" date="2010" name="Int. J. Syst. Evol. Microbiol.">
        <title>Porticoccus litoralis gen. nov., sp. nov., a gammaproteobacterium isolated from the Yellow Sea.</title>
        <authorList>
            <person name="Oh H.M."/>
            <person name="Kim H."/>
            <person name="Kim K.M."/>
            <person name="Min G.S."/>
            <person name="Cho J.C."/>
        </authorList>
    </citation>
    <scope>NUCLEOTIDE SEQUENCE</scope>
    <source>
        <strain evidence="1">DSM 25064</strain>
    </source>
</reference>
<organism evidence="1 2">
    <name type="scientific">Porticoccus litoralis</name>
    <dbReference type="NCBI Taxonomy" id="434086"/>
    <lineage>
        <taxon>Bacteria</taxon>
        <taxon>Pseudomonadati</taxon>
        <taxon>Pseudomonadota</taxon>
        <taxon>Gammaproteobacteria</taxon>
        <taxon>Cellvibrionales</taxon>
        <taxon>Porticoccaceae</taxon>
        <taxon>Porticoccus</taxon>
    </lineage>
</organism>
<dbReference type="AlphaFoldDB" id="A0AAW8AZT1"/>
<dbReference type="InterPro" id="IPR036969">
    <property type="entry name" value="Citrate_synthase_sf"/>
</dbReference>
<sequence>MKGLPLLRYREDNWETEMGAWFASERVVLRGRDLFSNFSSSTWMEYLYFVITGRENKTFCRLTETMWVLSTSYPEPRLWPNRIAAMAGTTRSTGVLGVSAGIAASEATIYGLKPIKGAYEFLHKASKEKASGRLLEEFVLSYLKEHKVVPGYGRPLAPADERIIPVVSAAKAAGYGDGEFLKLAFEIENILFSKKKMKMNIAAVNAAIAADAGLAAREYYLMASMAFSAGMFAAMVDAMDKEEGTFFPLKVSRVKSIGHAETRKWEARL</sequence>
<evidence type="ECO:0000313" key="1">
    <source>
        <dbReference type="EMBL" id="MDP1519753.1"/>
    </source>
</evidence>
<dbReference type="EMBL" id="JAUUUU010000001">
    <property type="protein sequence ID" value="MDP1519753.1"/>
    <property type="molecule type" value="Genomic_DNA"/>
</dbReference>